<comment type="caution">
    <text evidence="2">The sequence shown here is derived from an EMBL/GenBank/DDBJ whole genome shotgun (WGS) entry which is preliminary data.</text>
</comment>
<reference evidence="2 3" key="1">
    <citation type="submission" date="2022-03" db="EMBL/GenBank/DDBJ databases">
        <title>Complete genome analysis of Roseomonas KG 17.1 : a prolific producer of plant growth promoters.</title>
        <authorList>
            <person name="Saadouli I."/>
            <person name="Najjari A."/>
            <person name="Mosbah A."/>
            <person name="Ouzari H.I."/>
        </authorList>
    </citation>
    <scope>NUCLEOTIDE SEQUENCE [LARGE SCALE GENOMIC DNA]</scope>
    <source>
        <strain evidence="2 3">KG17-1</strain>
    </source>
</reference>
<dbReference type="RefSeq" id="WP_120008507.1">
    <property type="nucleotide sequence ID" value="NZ_JALBUU010000004.1"/>
</dbReference>
<accession>A0ABS9W5Z2</accession>
<evidence type="ECO:0000313" key="2">
    <source>
        <dbReference type="EMBL" id="MCI0754707.1"/>
    </source>
</evidence>
<organism evidence="2 3">
    <name type="scientific">Teichococcus vastitatis</name>
    <dbReference type="NCBI Taxonomy" id="2307076"/>
    <lineage>
        <taxon>Bacteria</taxon>
        <taxon>Pseudomonadati</taxon>
        <taxon>Pseudomonadota</taxon>
        <taxon>Alphaproteobacteria</taxon>
        <taxon>Acetobacterales</taxon>
        <taxon>Roseomonadaceae</taxon>
        <taxon>Roseomonas</taxon>
    </lineage>
</organism>
<sequence length="375" mass="40429">MADPRDLALGLYDAVLQGQPLEKSLGAIAAALDAQTGFIARLGLQHGRPVDATDFTSHHLSIETLHEYARDWLPHDPRAAAMHWETEGVVNLGRLCPVSEFLRSTYWNEFGAHKEPCVHTLAASFIEAEDLHGSLIVHRPPERPPFGTAEEQLMATLYPHLRQALLARARLGSEQRREAWLEAGLDAMRQGVAVLDAAGRLCHANAALEAMAAQRDGLAIGPDGLLLTDQATMAQARHALGIAVAVSGGRIRLLPDGMSFAVPRPSGKAPWLVQMLPLRRAEQGSLAGLQGAVAVVTDGATRRPPSALLLQKLLGLTPAEADLAAALAQGRDIAEQARRRRVSRETLRSHLAAIRRKTGCRRQAELVALVLRLGG</sequence>
<keyword evidence="3" id="KW-1185">Reference proteome</keyword>
<evidence type="ECO:0000259" key="1">
    <source>
        <dbReference type="SMART" id="SM00421"/>
    </source>
</evidence>
<dbReference type="Gene3D" id="1.10.10.10">
    <property type="entry name" value="Winged helix-like DNA-binding domain superfamily/Winged helix DNA-binding domain"/>
    <property type="match status" value="1"/>
</dbReference>
<dbReference type="InterPro" id="IPR036388">
    <property type="entry name" value="WH-like_DNA-bd_sf"/>
</dbReference>
<dbReference type="SMART" id="SM00421">
    <property type="entry name" value="HTH_LUXR"/>
    <property type="match status" value="1"/>
</dbReference>
<protein>
    <submittedName>
        <fullName evidence="2">Helix-turn-helix transcriptional regulator</fullName>
    </submittedName>
</protein>
<evidence type="ECO:0000313" key="3">
    <source>
        <dbReference type="Proteomes" id="UP001201985"/>
    </source>
</evidence>
<feature type="domain" description="HTH luxR-type" evidence="1">
    <location>
        <begin position="313"/>
        <end position="370"/>
    </location>
</feature>
<gene>
    <name evidence="2" type="ORF">MON41_13155</name>
</gene>
<dbReference type="SUPFAM" id="SSF46894">
    <property type="entry name" value="C-terminal effector domain of the bipartite response regulators"/>
    <property type="match status" value="1"/>
</dbReference>
<dbReference type="InterPro" id="IPR035965">
    <property type="entry name" value="PAS-like_dom_sf"/>
</dbReference>
<dbReference type="InterPro" id="IPR016032">
    <property type="entry name" value="Sig_transdc_resp-reg_C-effctor"/>
</dbReference>
<dbReference type="Proteomes" id="UP001201985">
    <property type="component" value="Unassembled WGS sequence"/>
</dbReference>
<dbReference type="EMBL" id="JALBUU010000004">
    <property type="protein sequence ID" value="MCI0754707.1"/>
    <property type="molecule type" value="Genomic_DNA"/>
</dbReference>
<proteinExistence type="predicted"/>
<dbReference type="InterPro" id="IPR000792">
    <property type="entry name" value="Tscrpt_reg_LuxR_C"/>
</dbReference>
<dbReference type="SUPFAM" id="SSF55785">
    <property type="entry name" value="PYP-like sensor domain (PAS domain)"/>
    <property type="match status" value="1"/>
</dbReference>
<name>A0ABS9W5Z2_9PROT</name>